<dbReference type="PANTHER" id="PTHR10996:SF257">
    <property type="entry name" value="GLYOXYLATE REDUCTASE 1"/>
    <property type="match status" value="1"/>
</dbReference>
<dbReference type="EC" id="1.1.1.26" evidence="6"/>
<dbReference type="FunFam" id="3.40.50.720:FF:000203">
    <property type="entry name" value="D-3-phosphoglycerate dehydrogenase (SerA)"/>
    <property type="match status" value="1"/>
</dbReference>
<dbReference type="GO" id="GO:0030267">
    <property type="term" value="F:glyoxylate reductase (NADPH) activity"/>
    <property type="evidence" value="ECO:0007669"/>
    <property type="project" value="TreeGrafter"/>
</dbReference>
<reference evidence="6" key="1">
    <citation type="submission" date="2023-03" db="EMBL/GenBank/DDBJ databases">
        <title>Emydomyces testavorans Genome Sequence.</title>
        <authorList>
            <person name="Hoyer L."/>
        </authorList>
    </citation>
    <scope>NUCLEOTIDE SEQUENCE</scope>
    <source>
        <strain evidence="6">16-2883</strain>
    </source>
</reference>
<feature type="region of interest" description="Disordered" evidence="4">
    <location>
        <begin position="214"/>
        <end position="234"/>
    </location>
</feature>
<evidence type="ECO:0000256" key="1">
    <source>
        <dbReference type="ARBA" id="ARBA00005854"/>
    </source>
</evidence>
<gene>
    <name evidence="6" type="ORF">PRK78_000185</name>
</gene>
<evidence type="ECO:0000259" key="5">
    <source>
        <dbReference type="Pfam" id="PF02826"/>
    </source>
</evidence>
<dbReference type="InterPro" id="IPR050223">
    <property type="entry name" value="D-isomer_2-hydroxyacid_DH"/>
</dbReference>
<dbReference type="GO" id="GO:0016618">
    <property type="term" value="F:hydroxypyruvate reductase [NAD(P)H] activity"/>
    <property type="evidence" value="ECO:0007669"/>
    <property type="project" value="TreeGrafter"/>
</dbReference>
<keyword evidence="7" id="KW-1185">Reference proteome</keyword>
<evidence type="ECO:0000256" key="3">
    <source>
        <dbReference type="ARBA" id="ARBA00023027"/>
    </source>
</evidence>
<dbReference type="SUPFAM" id="SSF51735">
    <property type="entry name" value="NAD(P)-binding Rossmann-fold domains"/>
    <property type="match status" value="1"/>
</dbReference>
<dbReference type="GO" id="GO:0047964">
    <property type="term" value="F:glyoxylate reductase (NADH) activity"/>
    <property type="evidence" value="ECO:0007669"/>
    <property type="project" value="UniProtKB-EC"/>
</dbReference>
<feature type="domain" description="D-isomer specific 2-hydroxyacid dehydrogenase NAD-binding" evidence="5">
    <location>
        <begin position="16"/>
        <end position="171"/>
    </location>
</feature>
<name>A0AAF0IE66_9EURO</name>
<dbReference type="AlphaFoldDB" id="A0AAF0IE66"/>
<dbReference type="PANTHER" id="PTHR10996">
    <property type="entry name" value="2-HYDROXYACID DEHYDROGENASE-RELATED"/>
    <property type="match status" value="1"/>
</dbReference>
<accession>A0AAF0IE66</accession>
<dbReference type="InterPro" id="IPR029752">
    <property type="entry name" value="D-isomer_DH_CS1"/>
</dbReference>
<keyword evidence="2 6" id="KW-0560">Oxidoreductase</keyword>
<dbReference type="Proteomes" id="UP001219355">
    <property type="component" value="Chromosome 1"/>
</dbReference>
<evidence type="ECO:0000313" key="7">
    <source>
        <dbReference type="Proteomes" id="UP001219355"/>
    </source>
</evidence>
<dbReference type="PROSITE" id="PS00065">
    <property type="entry name" value="D_2_HYDROXYACID_DH_1"/>
    <property type="match status" value="1"/>
</dbReference>
<evidence type="ECO:0000313" key="6">
    <source>
        <dbReference type="EMBL" id="WEW54760.1"/>
    </source>
</evidence>
<dbReference type="Pfam" id="PF02826">
    <property type="entry name" value="2-Hacid_dh_C"/>
    <property type="match status" value="1"/>
</dbReference>
<comment type="similarity">
    <text evidence="1">Belongs to the D-isomer specific 2-hydroxyacid dehydrogenase family.</text>
</comment>
<dbReference type="Gene3D" id="3.40.50.720">
    <property type="entry name" value="NAD(P)-binding Rossmann-like Domain"/>
    <property type="match status" value="2"/>
</dbReference>
<evidence type="ECO:0000256" key="4">
    <source>
        <dbReference type="SAM" id="MobiDB-lite"/>
    </source>
</evidence>
<keyword evidence="3" id="KW-0520">NAD</keyword>
<dbReference type="InterPro" id="IPR006140">
    <property type="entry name" value="D-isomer_DH_NAD-bd"/>
</dbReference>
<feature type="compositionally biased region" description="Polar residues" evidence="4">
    <location>
        <begin position="225"/>
        <end position="234"/>
    </location>
</feature>
<dbReference type="EMBL" id="CP120627">
    <property type="protein sequence ID" value="WEW54760.1"/>
    <property type="molecule type" value="Genomic_DNA"/>
</dbReference>
<proteinExistence type="inferred from homology"/>
<evidence type="ECO:0000256" key="2">
    <source>
        <dbReference type="ARBA" id="ARBA00023002"/>
    </source>
</evidence>
<sequence>MVRSCLQRTGLPAYHASGQWFGKTPLGRDPRGKTLGILGMGGIGREVANRAKAFGMNIIYHNRHRLSRELEAHATYVSFDDLLRRSDVLSLNLALNASTRHIISRPEFNKMKEGVVIINTARGALIDEKALVEALNSGKVLSAGLDVYENEPSIEPGLADNPRVMLLPHIGTTTFETQRDMELLVLENLRACLEKGTLVTLVPSQRDTIYQNNGHANGFVERNGHQNGRNGHYL</sequence>
<dbReference type="GO" id="GO:0005829">
    <property type="term" value="C:cytosol"/>
    <property type="evidence" value="ECO:0007669"/>
    <property type="project" value="TreeGrafter"/>
</dbReference>
<dbReference type="InterPro" id="IPR029753">
    <property type="entry name" value="D-isomer_DH_CS"/>
</dbReference>
<dbReference type="PROSITE" id="PS00671">
    <property type="entry name" value="D_2_HYDROXYACID_DH_3"/>
    <property type="match status" value="1"/>
</dbReference>
<dbReference type="GO" id="GO:0051287">
    <property type="term" value="F:NAD binding"/>
    <property type="evidence" value="ECO:0007669"/>
    <property type="project" value="InterPro"/>
</dbReference>
<organism evidence="6 7">
    <name type="scientific">Emydomyces testavorans</name>
    <dbReference type="NCBI Taxonomy" id="2070801"/>
    <lineage>
        <taxon>Eukaryota</taxon>
        <taxon>Fungi</taxon>
        <taxon>Dikarya</taxon>
        <taxon>Ascomycota</taxon>
        <taxon>Pezizomycotina</taxon>
        <taxon>Eurotiomycetes</taxon>
        <taxon>Eurotiomycetidae</taxon>
        <taxon>Onygenales</taxon>
        <taxon>Nannizziopsiaceae</taxon>
        <taxon>Emydomyces</taxon>
    </lineage>
</organism>
<dbReference type="InterPro" id="IPR036291">
    <property type="entry name" value="NAD(P)-bd_dom_sf"/>
</dbReference>
<protein>
    <submittedName>
        <fullName evidence="6">2-hydroxyacid dehydrogenase</fullName>
        <ecNumber evidence="6">1.1.1.26</ecNumber>
    </submittedName>
</protein>